<name>A0ACD4ZCJ7_9ACTN</name>
<reference evidence="1" key="1">
    <citation type="submission" date="2022-10" db="EMBL/GenBank/DDBJ databases">
        <title>The complete genomes of actinobacterial strains from the NBC collection.</title>
        <authorList>
            <person name="Joergensen T.S."/>
            <person name="Alvarez Arevalo M."/>
            <person name="Sterndorff E.B."/>
            <person name="Faurdal D."/>
            <person name="Vuksanovic O."/>
            <person name="Mourched A.-S."/>
            <person name="Charusanti P."/>
            <person name="Shaw S."/>
            <person name="Blin K."/>
            <person name="Weber T."/>
        </authorList>
    </citation>
    <scope>NUCLEOTIDE SEQUENCE</scope>
    <source>
        <strain evidence="1">NBC 01771</strain>
    </source>
</reference>
<gene>
    <name evidence="1" type="ORF">OG835_02805</name>
</gene>
<keyword evidence="2" id="KW-1185">Reference proteome</keyword>
<sequence length="64" mass="6650">MNIATTAPMNTGHHTEGPLGMVNSHALARYADRTSRTATGKTTAICPGGVLSASAAVILRADRW</sequence>
<accession>A0ACD4ZCJ7</accession>
<protein>
    <submittedName>
        <fullName evidence="1">Uncharacterized protein</fullName>
    </submittedName>
</protein>
<dbReference type="Proteomes" id="UP001348369">
    <property type="component" value="Chromosome"/>
</dbReference>
<evidence type="ECO:0000313" key="1">
    <source>
        <dbReference type="EMBL" id="WSB96038.1"/>
    </source>
</evidence>
<evidence type="ECO:0000313" key="2">
    <source>
        <dbReference type="Proteomes" id="UP001348369"/>
    </source>
</evidence>
<organism evidence="1 2">
    <name type="scientific">Streptomyces scopuliridis</name>
    <dbReference type="NCBI Taxonomy" id="452529"/>
    <lineage>
        <taxon>Bacteria</taxon>
        <taxon>Bacillati</taxon>
        <taxon>Actinomycetota</taxon>
        <taxon>Actinomycetes</taxon>
        <taxon>Kitasatosporales</taxon>
        <taxon>Streptomycetaceae</taxon>
        <taxon>Streptomyces</taxon>
    </lineage>
</organism>
<dbReference type="EMBL" id="CP109109">
    <property type="protein sequence ID" value="WSB96038.1"/>
    <property type="molecule type" value="Genomic_DNA"/>
</dbReference>
<proteinExistence type="predicted"/>